<dbReference type="EMBL" id="RBNL01004370">
    <property type="protein sequence ID" value="RML33113.1"/>
    <property type="molecule type" value="Genomic_DNA"/>
</dbReference>
<organism evidence="1 2">
    <name type="scientific">Pseudomonas syringae pv. maculicola</name>
    <dbReference type="NCBI Taxonomy" id="59511"/>
    <lineage>
        <taxon>Bacteria</taxon>
        <taxon>Pseudomonadati</taxon>
        <taxon>Pseudomonadota</taxon>
        <taxon>Gammaproteobacteria</taxon>
        <taxon>Pseudomonadales</taxon>
        <taxon>Pseudomonadaceae</taxon>
        <taxon>Pseudomonas</taxon>
    </lineage>
</organism>
<gene>
    <name evidence="1" type="ORF">APX70_07001</name>
</gene>
<evidence type="ECO:0000313" key="2">
    <source>
        <dbReference type="Proteomes" id="UP000282378"/>
    </source>
</evidence>
<accession>A0A3M2V1U7</accession>
<feature type="non-terminal residue" evidence="1">
    <location>
        <position position="46"/>
    </location>
</feature>
<comment type="caution">
    <text evidence="1">The sequence shown here is derived from an EMBL/GenBank/DDBJ whole genome shotgun (WGS) entry which is preliminary data.</text>
</comment>
<proteinExistence type="predicted"/>
<protein>
    <submittedName>
        <fullName evidence="1">Uncharacterized protein</fullName>
    </submittedName>
</protein>
<evidence type="ECO:0000313" key="1">
    <source>
        <dbReference type="EMBL" id="RML33113.1"/>
    </source>
</evidence>
<sequence length="46" mass="5203">GGEFPLEANYKSPYIKELLAAKDGWTLWAPIPFSYQSINYDLKVPA</sequence>
<name>A0A3M2V1U7_PSEYM</name>
<dbReference type="AlphaFoldDB" id="A0A3M2V1U7"/>
<feature type="non-terminal residue" evidence="1">
    <location>
        <position position="1"/>
    </location>
</feature>
<dbReference type="Proteomes" id="UP000282378">
    <property type="component" value="Unassembled WGS sequence"/>
</dbReference>
<reference evidence="1 2" key="1">
    <citation type="submission" date="2018-08" db="EMBL/GenBank/DDBJ databases">
        <title>Recombination of ecologically and evolutionarily significant loci maintains genetic cohesion in the Pseudomonas syringae species complex.</title>
        <authorList>
            <person name="Dillon M."/>
            <person name="Thakur S."/>
            <person name="Almeida R.N.D."/>
            <person name="Weir B.S."/>
            <person name="Guttman D.S."/>
        </authorList>
    </citation>
    <scope>NUCLEOTIDE SEQUENCE [LARGE SCALE GENOMIC DNA]</scope>
    <source>
        <strain evidence="1 2">88_10</strain>
    </source>
</reference>